<evidence type="ECO:0000256" key="6">
    <source>
        <dbReference type="SAM" id="Phobius"/>
    </source>
</evidence>
<keyword evidence="8" id="KW-1185">Reference proteome</keyword>
<evidence type="ECO:0000256" key="4">
    <source>
        <dbReference type="ARBA" id="ARBA00022989"/>
    </source>
</evidence>
<feature type="transmembrane region" description="Helical" evidence="6">
    <location>
        <begin position="88"/>
        <end position="107"/>
    </location>
</feature>
<dbReference type="EMBL" id="JAIUJS010000001">
    <property type="protein sequence ID" value="MCA0152060.1"/>
    <property type="molecule type" value="Genomic_DNA"/>
</dbReference>
<dbReference type="Pfam" id="PF13440">
    <property type="entry name" value="Polysacc_synt_3"/>
    <property type="match status" value="1"/>
</dbReference>
<feature type="transmembrane region" description="Helical" evidence="6">
    <location>
        <begin position="179"/>
        <end position="196"/>
    </location>
</feature>
<evidence type="ECO:0000256" key="1">
    <source>
        <dbReference type="ARBA" id="ARBA00004651"/>
    </source>
</evidence>
<keyword evidence="5 6" id="KW-0472">Membrane</keyword>
<evidence type="ECO:0000256" key="5">
    <source>
        <dbReference type="ARBA" id="ARBA00023136"/>
    </source>
</evidence>
<evidence type="ECO:0000313" key="8">
    <source>
        <dbReference type="Proteomes" id="UP001198402"/>
    </source>
</evidence>
<keyword evidence="3 6" id="KW-0812">Transmembrane</keyword>
<feature type="transmembrane region" description="Helical" evidence="6">
    <location>
        <begin position="17"/>
        <end position="36"/>
    </location>
</feature>
<evidence type="ECO:0000256" key="3">
    <source>
        <dbReference type="ARBA" id="ARBA00022692"/>
    </source>
</evidence>
<dbReference type="PANTHER" id="PTHR30250">
    <property type="entry name" value="PST FAMILY PREDICTED COLANIC ACID TRANSPORTER"/>
    <property type="match status" value="1"/>
</dbReference>
<comment type="subcellular location">
    <subcellularLocation>
        <location evidence="1">Cell membrane</location>
        <topology evidence="1">Multi-pass membrane protein</topology>
    </subcellularLocation>
</comment>
<dbReference type="RefSeq" id="WP_224477000.1">
    <property type="nucleotide sequence ID" value="NZ_JAIUJS010000001.1"/>
</dbReference>
<gene>
    <name evidence="7" type="ORF">LBV24_02455</name>
</gene>
<name>A0ABS7XY85_9FLAO</name>
<dbReference type="PANTHER" id="PTHR30250:SF28">
    <property type="entry name" value="POLYSACCHARIDE BIOSYNTHESIS PROTEIN"/>
    <property type="match status" value="1"/>
</dbReference>
<proteinExistence type="predicted"/>
<dbReference type="InterPro" id="IPR050833">
    <property type="entry name" value="Poly_Biosynth_Transport"/>
</dbReference>
<accession>A0ABS7XY85</accession>
<keyword evidence="4 6" id="KW-1133">Transmembrane helix</keyword>
<protein>
    <submittedName>
        <fullName evidence="7">Oligosaccharide flippase family protein</fullName>
    </submittedName>
</protein>
<feature type="transmembrane region" description="Helical" evidence="6">
    <location>
        <begin position="48"/>
        <end position="68"/>
    </location>
</feature>
<feature type="transmembrane region" description="Helical" evidence="6">
    <location>
        <begin position="113"/>
        <end position="134"/>
    </location>
</feature>
<sequence>MQILATLKSKKISPEQLFMLSVLAVNGGNYLYNLILGRVLGPTAFADAAVLITFLLVLSFIAMTFQLVTAKFSVLFEGNVFTSFVTRVYKQSFVVGVLLGLGIIAFAEQLQVLFNTSSKSMFVIFGCGVPLYFLMSVNRGTFQGKKLFKSLSITYQGEMLSRLLITLGLILVFDLKSSAVIAIGILLSFVFGLFPFKSSDINLKSAVGLDKKYSKQIKRFFLLTAFYELTQIIINNSDILLVKHYFESYEAGLYASLALIGRIVYFIAWMFVMLLLPAVVQLKKEGRETATVLFKYVGYIAVISTIIVVTCLSFPELIIQILFGNEYLAMAPLLWKYAIATSMFAISNIFAYYYLSLDKYVPVIISGIFGMLQMALVIIFHESLEQVVHMQIIAMILLLVIQLGFFKHENRIRKKVNLK</sequence>
<feature type="transmembrane region" description="Helical" evidence="6">
    <location>
        <begin position="254"/>
        <end position="276"/>
    </location>
</feature>
<feature type="transmembrane region" description="Helical" evidence="6">
    <location>
        <begin position="387"/>
        <end position="406"/>
    </location>
</feature>
<feature type="transmembrane region" description="Helical" evidence="6">
    <location>
        <begin position="296"/>
        <end position="323"/>
    </location>
</feature>
<organism evidence="7 8">
    <name type="scientific">Winogradskyella vincentii</name>
    <dbReference type="NCBI Taxonomy" id="2877122"/>
    <lineage>
        <taxon>Bacteria</taxon>
        <taxon>Pseudomonadati</taxon>
        <taxon>Bacteroidota</taxon>
        <taxon>Flavobacteriia</taxon>
        <taxon>Flavobacteriales</taxon>
        <taxon>Flavobacteriaceae</taxon>
        <taxon>Winogradskyella</taxon>
    </lineage>
</organism>
<comment type="caution">
    <text evidence="7">The sequence shown here is derived from an EMBL/GenBank/DDBJ whole genome shotgun (WGS) entry which is preliminary data.</text>
</comment>
<feature type="transmembrane region" description="Helical" evidence="6">
    <location>
        <begin position="360"/>
        <end position="381"/>
    </location>
</feature>
<evidence type="ECO:0000256" key="2">
    <source>
        <dbReference type="ARBA" id="ARBA00022475"/>
    </source>
</evidence>
<evidence type="ECO:0000313" key="7">
    <source>
        <dbReference type="EMBL" id="MCA0152060.1"/>
    </source>
</evidence>
<keyword evidence="2" id="KW-1003">Cell membrane</keyword>
<reference evidence="8" key="1">
    <citation type="submission" date="2023-07" db="EMBL/GenBank/DDBJ databases">
        <authorList>
            <person name="Yue Y."/>
        </authorList>
    </citation>
    <scope>NUCLEOTIDE SEQUENCE [LARGE SCALE GENOMIC DNA]</scope>
    <source>
        <strain evidence="8">2Y89</strain>
    </source>
</reference>
<dbReference type="Proteomes" id="UP001198402">
    <property type="component" value="Unassembled WGS sequence"/>
</dbReference>
<feature type="transmembrane region" description="Helical" evidence="6">
    <location>
        <begin position="335"/>
        <end position="355"/>
    </location>
</feature>
<feature type="transmembrane region" description="Helical" evidence="6">
    <location>
        <begin position="217"/>
        <end position="234"/>
    </location>
</feature>